<feature type="compositionally biased region" description="Basic residues" evidence="1">
    <location>
        <begin position="342"/>
        <end position="351"/>
    </location>
</feature>
<accession>A0ABY7GH96</accession>
<proteinExistence type="predicted"/>
<dbReference type="EMBL" id="CP113517">
    <property type="protein sequence ID" value="WAR43616.1"/>
    <property type="molecule type" value="Genomic_DNA"/>
</dbReference>
<feature type="compositionally biased region" description="Basic and acidic residues" evidence="1">
    <location>
        <begin position="330"/>
        <end position="341"/>
    </location>
</feature>
<protein>
    <submittedName>
        <fullName evidence="2">Uncharacterized protein</fullName>
    </submittedName>
</protein>
<evidence type="ECO:0000313" key="3">
    <source>
        <dbReference type="Proteomes" id="UP001162780"/>
    </source>
</evidence>
<evidence type="ECO:0000256" key="1">
    <source>
        <dbReference type="SAM" id="MobiDB-lite"/>
    </source>
</evidence>
<keyword evidence="3" id="KW-1185">Reference proteome</keyword>
<reference evidence="2" key="1">
    <citation type="submission" date="2022-11" db="EMBL/GenBank/DDBJ databases">
        <title>Methylomonas rapida sp. nov., Carotenoid-Producing Obligate Methanotrophs with High Growth Characteristics and Biotechnological Potential.</title>
        <authorList>
            <person name="Tikhonova E.N."/>
            <person name="Suleimanov R.Z."/>
            <person name="Miroshnikov K."/>
            <person name="Oshkin I.Y."/>
            <person name="Belova S.E."/>
            <person name="Danilova O.V."/>
            <person name="Ashikhmin A."/>
            <person name="Konopkin A."/>
            <person name="But S.Y."/>
            <person name="Khmelenina V.N."/>
            <person name="Kuznetsov N."/>
            <person name="Pimenov N.V."/>
            <person name="Dedysh S.N."/>
        </authorList>
    </citation>
    <scope>NUCLEOTIDE SEQUENCE</scope>
    <source>
        <strain evidence="2">MP1</strain>
    </source>
</reference>
<evidence type="ECO:0000313" key="2">
    <source>
        <dbReference type="EMBL" id="WAR43616.1"/>
    </source>
</evidence>
<dbReference type="Proteomes" id="UP001162780">
    <property type="component" value="Chromosome"/>
</dbReference>
<sequence length="351" mass="39433">MAEIDFDLDMDELPPVRTFIDGELVDLDAELQAVAPTNQIPKQRGFAINVFDDADDAAATGLGISLVGPIETCLQRAVLAQNVAASLVLEAGYLLLKVKSDSQHGEFEKRLKAHGISSQRASELMACAKLYSRLEPEQRKQVFSLPKTKVMALAAADPEVVQDFLDDPGVDLTLNVRELRQRLRDVESIHKQTIGILQSDNTALKEENIRLKQDSLRAYHFEPQTHLVREECLAHQAECELALNSLRQLFDDCINDDNKVERDLRIEQAWVTIHVVAARAMDALAFLRGYGLEGMPEAIGIQHRMLDDEALRWLDDYEQLERKHLKAKANRQEKRDAEKPKGPGRPKKGGD</sequence>
<name>A0ABY7GH96_9GAMM</name>
<dbReference type="RefSeq" id="WP_255190498.1">
    <property type="nucleotide sequence ID" value="NZ_CP113517.1"/>
</dbReference>
<organism evidence="2 3">
    <name type="scientific">Methylomonas rapida</name>
    <dbReference type="NCBI Taxonomy" id="2963939"/>
    <lineage>
        <taxon>Bacteria</taxon>
        <taxon>Pseudomonadati</taxon>
        <taxon>Pseudomonadota</taxon>
        <taxon>Gammaproteobacteria</taxon>
        <taxon>Methylococcales</taxon>
        <taxon>Methylococcaceae</taxon>
        <taxon>Methylomonas</taxon>
    </lineage>
</organism>
<gene>
    <name evidence="2" type="ORF">NM686_014675</name>
</gene>
<feature type="region of interest" description="Disordered" evidence="1">
    <location>
        <begin position="324"/>
        <end position="351"/>
    </location>
</feature>